<sequence>VIEIDETPQALRTKRRNLEAQERAAKKAAKDEHKKSKRTERLEQVEVKKSKVATETIVETESVPTKRPVPETPDYAAQLFNDSLTNYGLYKDNSFTTNMTATATVTKVVTTSSSPSSETEPVTTSLQTSDDSSSRNDTTPLMSSLSCSQETSPSCTATTSHAWPHATTSVITSGLAQTTKLNILPSFASRSSTIKLTTSATGSGTSLSFSNQSAPRLVLQSLLKSSSETPLSISVLAANRLLTLSFRDEPAKVVSNSTVASNTKSDSSQNLDRSRKPVYCISVSSFSQIYSDVLFCMIFWHC</sequence>
<keyword evidence="3" id="KW-1185">Reference proteome</keyword>
<protein>
    <submittedName>
        <fullName evidence="4">BZIP domain-containing protein</fullName>
    </submittedName>
</protein>
<gene>
    <name evidence="2" type="ORF">SBAD_LOCUS12590</name>
</gene>
<accession>A0A183J9P2</accession>
<reference evidence="4" key="1">
    <citation type="submission" date="2016-06" db="UniProtKB">
        <authorList>
            <consortium name="WormBaseParasite"/>
        </authorList>
    </citation>
    <scope>IDENTIFICATION</scope>
</reference>
<proteinExistence type="predicted"/>
<dbReference type="Proteomes" id="UP000270296">
    <property type="component" value="Unassembled WGS sequence"/>
</dbReference>
<feature type="region of interest" description="Disordered" evidence="1">
    <location>
        <begin position="1"/>
        <end position="45"/>
    </location>
</feature>
<organism evidence="4">
    <name type="scientific">Soboliphyme baturini</name>
    <dbReference type="NCBI Taxonomy" id="241478"/>
    <lineage>
        <taxon>Eukaryota</taxon>
        <taxon>Metazoa</taxon>
        <taxon>Ecdysozoa</taxon>
        <taxon>Nematoda</taxon>
        <taxon>Enoplea</taxon>
        <taxon>Dorylaimia</taxon>
        <taxon>Dioctophymatida</taxon>
        <taxon>Dioctophymatoidea</taxon>
        <taxon>Soboliphymatidae</taxon>
        <taxon>Soboliphyme</taxon>
    </lineage>
</organism>
<feature type="compositionally biased region" description="Low complexity" evidence="1">
    <location>
        <begin position="109"/>
        <end position="139"/>
    </location>
</feature>
<evidence type="ECO:0000313" key="4">
    <source>
        <dbReference type="WBParaSite" id="SBAD_0001300001-mRNA-1"/>
    </source>
</evidence>
<feature type="compositionally biased region" description="Basic and acidic residues" evidence="1">
    <location>
        <begin position="16"/>
        <end position="45"/>
    </location>
</feature>
<feature type="region of interest" description="Disordered" evidence="1">
    <location>
        <begin position="109"/>
        <end position="160"/>
    </location>
</feature>
<dbReference type="EMBL" id="UZAM01018223">
    <property type="protein sequence ID" value="VDP49954.1"/>
    <property type="molecule type" value="Genomic_DNA"/>
</dbReference>
<dbReference type="WBParaSite" id="SBAD_0001300001-mRNA-1">
    <property type="protein sequence ID" value="SBAD_0001300001-mRNA-1"/>
    <property type="gene ID" value="SBAD_0001300001"/>
</dbReference>
<evidence type="ECO:0000313" key="2">
    <source>
        <dbReference type="EMBL" id="VDP49954.1"/>
    </source>
</evidence>
<evidence type="ECO:0000313" key="3">
    <source>
        <dbReference type="Proteomes" id="UP000270296"/>
    </source>
</evidence>
<evidence type="ECO:0000256" key="1">
    <source>
        <dbReference type="SAM" id="MobiDB-lite"/>
    </source>
</evidence>
<name>A0A183J9P2_9BILA</name>
<dbReference type="AlphaFoldDB" id="A0A183J9P2"/>
<feature type="compositionally biased region" description="Polar residues" evidence="1">
    <location>
        <begin position="140"/>
        <end position="160"/>
    </location>
</feature>
<reference evidence="2 3" key="2">
    <citation type="submission" date="2018-11" db="EMBL/GenBank/DDBJ databases">
        <authorList>
            <consortium name="Pathogen Informatics"/>
        </authorList>
    </citation>
    <scope>NUCLEOTIDE SEQUENCE [LARGE SCALE GENOMIC DNA]</scope>
</reference>